<evidence type="ECO:0000313" key="6">
    <source>
        <dbReference type="EMBL" id="MCD5313269.1"/>
    </source>
</evidence>
<organism evidence="6 7">
    <name type="scientific">Kineosporia babensis</name>
    <dbReference type="NCBI Taxonomy" id="499548"/>
    <lineage>
        <taxon>Bacteria</taxon>
        <taxon>Bacillati</taxon>
        <taxon>Actinomycetota</taxon>
        <taxon>Actinomycetes</taxon>
        <taxon>Kineosporiales</taxon>
        <taxon>Kineosporiaceae</taxon>
        <taxon>Kineosporia</taxon>
    </lineage>
</organism>
<dbReference type="SUPFAM" id="SSF46785">
    <property type="entry name" value="Winged helix' DNA-binding domain"/>
    <property type="match status" value="1"/>
</dbReference>
<dbReference type="SMART" id="SM00100">
    <property type="entry name" value="cNMP"/>
    <property type="match status" value="1"/>
</dbReference>
<name>A0A9X1SUY3_9ACTN</name>
<dbReference type="PROSITE" id="PS50042">
    <property type="entry name" value="CNMP_BINDING_3"/>
    <property type="match status" value="1"/>
</dbReference>
<dbReference type="Pfam" id="PF00027">
    <property type="entry name" value="cNMP_binding"/>
    <property type="match status" value="1"/>
</dbReference>
<accession>A0A9X1SUY3</accession>
<keyword evidence="1" id="KW-0805">Transcription regulation</keyword>
<dbReference type="Gene3D" id="2.60.120.10">
    <property type="entry name" value="Jelly Rolls"/>
    <property type="match status" value="1"/>
</dbReference>
<dbReference type="Gene3D" id="1.10.10.10">
    <property type="entry name" value="Winged helix-like DNA-binding domain superfamily/Winged helix DNA-binding domain"/>
    <property type="match status" value="1"/>
</dbReference>
<dbReference type="InterPro" id="IPR036388">
    <property type="entry name" value="WH-like_DNA-bd_sf"/>
</dbReference>
<dbReference type="EMBL" id="JAJOMB010000011">
    <property type="protein sequence ID" value="MCD5313269.1"/>
    <property type="molecule type" value="Genomic_DNA"/>
</dbReference>
<dbReference type="AlphaFoldDB" id="A0A9X1SUY3"/>
<sequence>MLENLITTSSHEWSPRSFLANLNSSQLETFTGAGRFQQFGSGELLIEEGGSDTSVHILLNPAVKITAAMPDGGEALLAVRVAGDIVGELAALDGQPRLASVRSCARGELDVLTLPGPTFRELLAKDGPVALWLSNSVSAKLRAATRRRIDYTGFDSHVRLARVLLELAEDHGYRPRSKELVIGVNLTQVELGTLVGVAEATAQRGLRRLREEGLVLTDGRRPIIRDLEGLQQVAGQV</sequence>
<dbReference type="InterPro" id="IPR036390">
    <property type="entry name" value="WH_DNA-bd_sf"/>
</dbReference>
<dbReference type="PROSITE" id="PS51063">
    <property type="entry name" value="HTH_CRP_2"/>
    <property type="match status" value="1"/>
</dbReference>
<evidence type="ECO:0000259" key="4">
    <source>
        <dbReference type="PROSITE" id="PS50042"/>
    </source>
</evidence>
<dbReference type="RefSeq" id="WP_231444308.1">
    <property type="nucleotide sequence ID" value="NZ_JAJOMB010000011.1"/>
</dbReference>
<proteinExistence type="predicted"/>
<dbReference type="SUPFAM" id="SSF51206">
    <property type="entry name" value="cAMP-binding domain-like"/>
    <property type="match status" value="1"/>
</dbReference>
<evidence type="ECO:0000256" key="3">
    <source>
        <dbReference type="ARBA" id="ARBA00023163"/>
    </source>
</evidence>
<evidence type="ECO:0000259" key="5">
    <source>
        <dbReference type="PROSITE" id="PS51063"/>
    </source>
</evidence>
<evidence type="ECO:0000313" key="7">
    <source>
        <dbReference type="Proteomes" id="UP001138997"/>
    </source>
</evidence>
<dbReference type="PANTHER" id="PTHR24567:SF74">
    <property type="entry name" value="HTH-TYPE TRANSCRIPTIONAL REGULATOR ARCR"/>
    <property type="match status" value="1"/>
</dbReference>
<gene>
    <name evidence="6" type="ORF">LR394_20385</name>
</gene>
<dbReference type="GO" id="GO:0005829">
    <property type="term" value="C:cytosol"/>
    <property type="evidence" value="ECO:0007669"/>
    <property type="project" value="TreeGrafter"/>
</dbReference>
<feature type="domain" description="Cyclic nucleotide-binding" evidence="4">
    <location>
        <begin position="18"/>
        <end position="123"/>
    </location>
</feature>
<keyword evidence="3" id="KW-0804">Transcription</keyword>
<reference evidence="6" key="1">
    <citation type="submission" date="2021-11" db="EMBL/GenBank/DDBJ databases">
        <title>Streptomyces corallinus and Kineosporia corallina sp. nov., two new coral-derived marine actinobacteria.</title>
        <authorList>
            <person name="Buangrab K."/>
            <person name="Sutthacheep M."/>
            <person name="Yeemin T."/>
            <person name="Harunari E."/>
            <person name="Igarashi Y."/>
            <person name="Sripreechasak P."/>
            <person name="Kanchanasin P."/>
            <person name="Tanasupawat S."/>
            <person name="Phongsopitanun W."/>
        </authorList>
    </citation>
    <scope>NUCLEOTIDE SEQUENCE</scope>
    <source>
        <strain evidence="6">JCM 31032</strain>
    </source>
</reference>
<dbReference type="InterPro" id="IPR000595">
    <property type="entry name" value="cNMP-bd_dom"/>
</dbReference>
<dbReference type="CDD" id="cd00038">
    <property type="entry name" value="CAP_ED"/>
    <property type="match status" value="1"/>
</dbReference>
<dbReference type="GO" id="GO:0003700">
    <property type="term" value="F:DNA-binding transcription factor activity"/>
    <property type="evidence" value="ECO:0007669"/>
    <property type="project" value="TreeGrafter"/>
</dbReference>
<protein>
    <submittedName>
        <fullName evidence="6">Crp/Fnr family transcriptional regulator</fullName>
    </submittedName>
</protein>
<feature type="domain" description="HTH crp-type" evidence="5">
    <location>
        <begin position="154"/>
        <end position="228"/>
    </location>
</feature>
<dbReference type="InterPro" id="IPR050397">
    <property type="entry name" value="Env_Response_Regulators"/>
</dbReference>
<dbReference type="InterPro" id="IPR018490">
    <property type="entry name" value="cNMP-bd_dom_sf"/>
</dbReference>
<keyword evidence="7" id="KW-1185">Reference proteome</keyword>
<dbReference type="Proteomes" id="UP001138997">
    <property type="component" value="Unassembled WGS sequence"/>
</dbReference>
<dbReference type="InterPro" id="IPR014710">
    <property type="entry name" value="RmlC-like_jellyroll"/>
</dbReference>
<dbReference type="GO" id="GO:0003677">
    <property type="term" value="F:DNA binding"/>
    <property type="evidence" value="ECO:0007669"/>
    <property type="project" value="UniProtKB-KW"/>
</dbReference>
<comment type="caution">
    <text evidence="6">The sequence shown here is derived from an EMBL/GenBank/DDBJ whole genome shotgun (WGS) entry which is preliminary data.</text>
</comment>
<dbReference type="PANTHER" id="PTHR24567">
    <property type="entry name" value="CRP FAMILY TRANSCRIPTIONAL REGULATORY PROTEIN"/>
    <property type="match status" value="1"/>
</dbReference>
<evidence type="ECO:0000256" key="2">
    <source>
        <dbReference type="ARBA" id="ARBA00023125"/>
    </source>
</evidence>
<keyword evidence="2" id="KW-0238">DNA-binding</keyword>
<evidence type="ECO:0000256" key="1">
    <source>
        <dbReference type="ARBA" id="ARBA00023015"/>
    </source>
</evidence>
<dbReference type="Pfam" id="PF13545">
    <property type="entry name" value="HTH_Crp_2"/>
    <property type="match status" value="1"/>
</dbReference>
<dbReference type="InterPro" id="IPR012318">
    <property type="entry name" value="HTH_CRP"/>
</dbReference>